<evidence type="ECO:0000256" key="5">
    <source>
        <dbReference type="ARBA" id="ARBA00022801"/>
    </source>
</evidence>
<dbReference type="Gene3D" id="3.90.70.80">
    <property type="match status" value="1"/>
</dbReference>
<dbReference type="FunFam" id="3.90.70.80:FF:000001">
    <property type="entry name" value="OTU domain-containing protein"/>
    <property type="match status" value="1"/>
</dbReference>
<feature type="compositionally biased region" description="Polar residues" evidence="6">
    <location>
        <begin position="15"/>
        <end position="25"/>
    </location>
</feature>
<evidence type="ECO:0000256" key="6">
    <source>
        <dbReference type="SAM" id="MobiDB-lite"/>
    </source>
</evidence>
<protein>
    <recommendedName>
        <fullName evidence="3">ubiquitinyl hydrolase 1</fullName>
        <ecNumber evidence="3">3.4.19.12</ecNumber>
    </recommendedName>
</protein>
<dbReference type="OMA" id="FYSYEWC"/>
<dbReference type="EC" id="3.4.19.12" evidence="3"/>
<dbReference type="Gramene" id="EFJ31563">
    <property type="protein sequence ID" value="EFJ31563"/>
    <property type="gene ID" value="SELMODRAFT_144487"/>
</dbReference>
<dbReference type="CDD" id="cd22751">
    <property type="entry name" value="OTU_plant_OTU9-like"/>
    <property type="match status" value="1"/>
</dbReference>
<sequence>MSMGNHHSSSSSSSPTFSYDQRNNSTNENDEAIAVILSEELAQLDGGEVGRRLTHMESIPHIPKINGEIPSPDAATLDHQRLLERLQVYGLTEHKIPGDGNCQFRALSDQFYRTPDHHMFVRKEVIKQLKQDPEPYEGYVPMKFSDYLKKMAKNGEWGDHVTLQAAADVYGMKICLITSFIDTCIIDIIPKEPKSDRVIFLSFWAEVHYNSVYPEGEAPVSYTVRKKRHWFSFFG</sequence>
<dbReference type="Proteomes" id="UP000001514">
    <property type="component" value="Unassembled WGS sequence"/>
</dbReference>
<comment type="catalytic activity">
    <reaction evidence="1">
        <text>Thiol-dependent hydrolysis of ester, thioester, amide, peptide and isopeptide bonds formed by the C-terminal Gly of ubiquitin (a 76-residue protein attached to proteins as an intracellular targeting signal).</text>
        <dbReference type="EC" id="3.4.19.12"/>
    </reaction>
</comment>
<evidence type="ECO:0000256" key="4">
    <source>
        <dbReference type="ARBA" id="ARBA00022786"/>
    </source>
</evidence>
<name>D8R7N7_SELML</name>
<keyword evidence="5" id="KW-0378">Hydrolase</keyword>
<dbReference type="InterPro" id="IPR003323">
    <property type="entry name" value="OTU_dom"/>
</dbReference>
<keyword evidence="4" id="KW-0833">Ubl conjugation pathway</keyword>
<dbReference type="AlphaFoldDB" id="D8R7N7"/>
<dbReference type="InterPro" id="IPR050704">
    <property type="entry name" value="Peptidase_C85-like"/>
</dbReference>
<dbReference type="eggNOG" id="KOG2605">
    <property type="taxonomic scope" value="Eukaryota"/>
</dbReference>
<dbReference type="PANTHER" id="PTHR12419">
    <property type="entry name" value="OTU DOMAIN CONTAINING PROTEIN"/>
    <property type="match status" value="1"/>
</dbReference>
<dbReference type="OrthoDB" id="415023at2759"/>
<dbReference type="SUPFAM" id="SSF54001">
    <property type="entry name" value="Cysteine proteinases"/>
    <property type="match status" value="1"/>
</dbReference>
<organism evidence="9">
    <name type="scientific">Selaginella moellendorffii</name>
    <name type="common">Spikemoss</name>
    <dbReference type="NCBI Taxonomy" id="88036"/>
    <lineage>
        <taxon>Eukaryota</taxon>
        <taxon>Viridiplantae</taxon>
        <taxon>Streptophyta</taxon>
        <taxon>Embryophyta</taxon>
        <taxon>Tracheophyta</taxon>
        <taxon>Lycopodiopsida</taxon>
        <taxon>Selaginellales</taxon>
        <taxon>Selaginellaceae</taxon>
        <taxon>Selaginella</taxon>
    </lineage>
</organism>
<dbReference type="InParanoid" id="D8R7N7"/>
<dbReference type="PANTHER" id="PTHR12419:SF111">
    <property type="entry name" value="OVARIAN TUMOR DOMAIN-CONTAINING DEUBIQUITINATING ENZYME 9"/>
    <property type="match status" value="1"/>
</dbReference>
<feature type="region of interest" description="Disordered" evidence="6">
    <location>
        <begin position="1"/>
        <end position="25"/>
    </location>
</feature>
<dbReference type="PROSITE" id="PS50802">
    <property type="entry name" value="OTU"/>
    <property type="match status" value="1"/>
</dbReference>
<evidence type="ECO:0000313" key="8">
    <source>
        <dbReference type="EMBL" id="EFJ31563.1"/>
    </source>
</evidence>
<evidence type="ECO:0000259" key="7">
    <source>
        <dbReference type="PROSITE" id="PS50802"/>
    </source>
</evidence>
<dbReference type="KEGG" id="smo:SELMODRAFT_144487"/>
<evidence type="ECO:0000313" key="9">
    <source>
        <dbReference type="Proteomes" id="UP000001514"/>
    </source>
</evidence>
<dbReference type="FunCoup" id="D8R7N7">
    <property type="interactions" value="18"/>
</dbReference>
<feature type="domain" description="OTU" evidence="7">
    <location>
        <begin position="91"/>
        <end position="215"/>
    </location>
</feature>
<proteinExistence type="inferred from homology"/>
<evidence type="ECO:0000256" key="2">
    <source>
        <dbReference type="ARBA" id="ARBA00010407"/>
    </source>
</evidence>
<dbReference type="EMBL" id="GL377573">
    <property type="protein sequence ID" value="EFJ31563.1"/>
    <property type="molecule type" value="Genomic_DNA"/>
</dbReference>
<dbReference type="STRING" id="88036.D8R7N7"/>
<dbReference type="GO" id="GO:0004843">
    <property type="term" value="F:cysteine-type deubiquitinase activity"/>
    <property type="evidence" value="ECO:0000318"/>
    <property type="project" value="GO_Central"/>
</dbReference>
<reference evidence="8 9" key="1">
    <citation type="journal article" date="2011" name="Science">
        <title>The Selaginella genome identifies genetic changes associated with the evolution of vascular plants.</title>
        <authorList>
            <person name="Banks J.A."/>
            <person name="Nishiyama T."/>
            <person name="Hasebe M."/>
            <person name="Bowman J.L."/>
            <person name="Gribskov M."/>
            <person name="dePamphilis C."/>
            <person name="Albert V.A."/>
            <person name="Aono N."/>
            <person name="Aoyama T."/>
            <person name="Ambrose B.A."/>
            <person name="Ashton N.W."/>
            <person name="Axtell M.J."/>
            <person name="Barker E."/>
            <person name="Barker M.S."/>
            <person name="Bennetzen J.L."/>
            <person name="Bonawitz N.D."/>
            <person name="Chapple C."/>
            <person name="Cheng C."/>
            <person name="Correa L.G."/>
            <person name="Dacre M."/>
            <person name="DeBarry J."/>
            <person name="Dreyer I."/>
            <person name="Elias M."/>
            <person name="Engstrom E.M."/>
            <person name="Estelle M."/>
            <person name="Feng L."/>
            <person name="Finet C."/>
            <person name="Floyd S.K."/>
            <person name="Frommer W.B."/>
            <person name="Fujita T."/>
            <person name="Gramzow L."/>
            <person name="Gutensohn M."/>
            <person name="Harholt J."/>
            <person name="Hattori M."/>
            <person name="Heyl A."/>
            <person name="Hirai T."/>
            <person name="Hiwatashi Y."/>
            <person name="Ishikawa M."/>
            <person name="Iwata M."/>
            <person name="Karol K.G."/>
            <person name="Koehler B."/>
            <person name="Kolukisaoglu U."/>
            <person name="Kubo M."/>
            <person name="Kurata T."/>
            <person name="Lalonde S."/>
            <person name="Li K."/>
            <person name="Li Y."/>
            <person name="Litt A."/>
            <person name="Lyons E."/>
            <person name="Manning G."/>
            <person name="Maruyama T."/>
            <person name="Michael T.P."/>
            <person name="Mikami K."/>
            <person name="Miyazaki S."/>
            <person name="Morinaga S."/>
            <person name="Murata T."/>
            <person name="Mueller-Roeber B."/>
            <person name="Nelson D.R."/>
            <person name="Obara M."/>
            <person name="Oguri Y."/>
            <person name="Olmstead R.G."/>
            <person name="Onodera N."/>
            <person name="Petersen B.L."/>
            <person name="Pils B."/>
            <person name="Prigge M."/>
            <person name="Rensing S.A."/>
            <person name="Riano-Pachon D.M."/>
            <person name="Roberts A.W."/>
            <person name="Sato Y."/>
            <person name="Scheller H.V."/>
            <person name="Schulz B."/>
            <person name="Schulz C."/>
            <person name="Shakirov E.V."/>
            <person name="Shibagaki N."/>
            <person name="Shinohara N."/>
            <person name="Shippen D.E."/>
            <person name="Soerensen I."/>
            <person name="Sotooka R."/>
            <person name="Sugimoto N."/>
            <person name="Sugita M."/>
            <person name="Sumikawa N."/>
            <person name="Tanurdzic M."/>
            <person name="Theissen G."/>
            <person name="Ulvskov P."/>
            <person name="Wakazuki S."/>
            <person name="Weng J.K."/>
            <person name="Willats W.W."/>
            <person name="Wipf D."/>
            <person name="Wolf P.G."/>
            <person name="Yang L."/>
            <person name="Zimmer A.D."/>
            <person name="Zhu Q."/>
            <person name="Mitros T."/>
            <person name="Hellsten U."/>
            <person name="Loque D."/>
            <person name="Otillar R."/>
            <person name="Salamov A."/>
            <person name="Schmutz J."/>
            <person name="Shapiro H."/>
            <person name="Lindquist E."/>
            <person name="Lucas S."/>
            <person name="Rokhsar D."/>
            <person name="Grigoriev I.V."/>
        </authorList>
    </citation>
    <scope>NUCLEOTIDE SEQUENCE [LARGE SCALE GENOMIC DNA]</scope>
</reference>
<comment type="similarity">
    <text evidence="2">Belongs to the peptidase C85 family.</text>
</comment>
<gene>
    <name evidence="8" type="ORF">SELMODRAFT_144487</name>
</gene>
<dbReference type="HOGENOM" id="CLU_044001_2_1_1"/>
<keyword evidence="9" id="KW-1185">Reference proteome</keyword>
<accession>D8R7N7</accession>
<evidence type="ECO:0000256" key="1">
    <source>
        <dbReference type="ARBA" id="ARBA00000707"/>
    </source>
</evidence>
<evidence type="ECO:0000256" key="3">
    <source>
        <dbReference type="ARBA" id="ARBA00012759"/>
    </source>
</evidence>
<dbReference type="Pfam" id="PF02338">
    <property type="entry name" value="OTU"/>
    <property type="match status" value="1"/>
</dbReference>
<dbReference type="InterPro" id="IPR038765">
    <property type="entry name" value="Papain-like_cys_pep_sf"/>
</dbReference>